<feature type="compositionally biased region" description="Polar residues" evidence="1">
    <location>
        <begin position="1"/>
        <end position="17"/>
    </location>
</feature>
<evidence type="ECO:0000259" key="2">
    <source>
        <dbReference type="SMART" id="SM00717"/>
    </source>
</evidence>
<dbReference type="GO" id="GO:0070898">
    <property type="term" value="P:RNA polymerase III preinitiation complex assembly"/>
    <property type="evidence" value="ECO:0007669"/>
    <property type="project" value="TreeGrafter"/>
</dbReference>
<feature type="region of interest" description="Disordered" evidence="1">
    <location>
        <begin position="1"/>
        <end position="248"/>
    </location>
</feature>
<evidence type="ECO:0000313" key="3">
    <source>
        <dbReference type="EMBL" id="KAG7350645.1"/>
    </source>
</evidence>
<reference evidence="3" key="1">
    <citation type="journal article" date="2021" name="Sci. Rep.">
        <title>Diploid genomic architecture of Nitzschia inconspicua, an elite biomass production diatom.</title>
        <authorList>
            <person name="Oliver A."/>
            <person name="Podell S."/>
            <person name="Pinowska A."/>
            <person name="Traller J.C."/>
            <person name="Smith S.R."/>
            <person name="McClure R."/>
            <person name="Beliaev A."/>
            <person name="Bohutskyi P."/>
            <person name="Hill E.A."/>
            <person name="Rabines A."/>
            <person name="Zheng H."/>
            <person name="Allen L.Z."/>
            <person name="Kuo A."/>
            <person name="Grigoriev I.V."/>
            <person name="Allen A.E."/>
            <person name="Hazlebeck D."/>
            <person name="Allen E.E."/>
        </authorList>
    </citation>
    <scope>NUCLEOTIDE SEQUENCE</scope>
    <source>
        <strain evidence="3">Hildebrandi</strain>
    </source>
</reference>
<dbReference type="OrthoDB" id="272624at2759"/>
<organism evidence="3 4">
    <name type="scientific">Nitzschia inconspicua</name>
    <dbReference type="NCBI Taxonomy" id="303405"/>
    <lineage>
        <taxon>Eukaryota</taxon>
        <taxon>Sar</taxon>
        <taxon>Stramenopiles</taxon>
        <taxon>Ochrophyta</taxon>
        <taxon>Bacillariophyta</taxon>
        <taxon>Bacillariophyceae</taxon>
        <taxon>Bacillariophycidae</taxon>
        <taxon>Bacillariales</taxon>
        <taxon>Bacillariaceae</taxon>
        <taxon>Nitzschia</taxon>
    </lineage>
</organism>
<sequence>MPSSTDAVSLVPRSSTKSSKKHRPGFRPVTKSSNNKKTAAETSTKEETNKNLETSTDATGDDVVVERPSTGKAQDVDATEPEEAQGESNPQATVDNDQSTTTEKTAGTENATGSTSTTSNTSKIRRTAPKVRKTVRIASPTSIRTGPSSSQEIASKNTATTTTTTTAQTSSLASQTTLTQNEAMQIAPLSPRRSTRKRKQGHSSIRIGSTREVGSVITPQHPHRESEPPRKETEQNTAVEASKSATTVSASTAIVPIISHDQAILERLNSENAAVPRLAAFCSKFKVERTNDKKGRGKRQKKNKDRHQNEENIGNGDTTVTGVAANDEDIDPMDDAEMSTSQQAPAGVPVVQIIDGEIVLQESSLMLPTRRTVQEVEEEFQDNVVEEDAQMAIVQASYTSFLTKGDAAANGMRGPQHWSLEETQKFYMALRQLGTDFGSMEALFDGKRTRRQLKQKYRKELAKTPNLVQELALNPKYKTDLDLSAFDVEVDPKRIEALENEEPPPYEPTDVGDIEDKAEYIDEGHDNGQTPIQHTYNTKGEGGLEIVYEDAMEEHEAELAAATASSAAALSESEAAFSNHQKVLYHPNQNASKTSSKDVGYEPLWPTGSEGVGLADEGARLESFEDGFVESNVGEPSMEDFFEDQMVGMGDGGHSDTDGFARKDSTTIDEMTSQITSHNENIKESSDQVSLIPKKIHSSTKSRRPKIRPASRKKKTNK</sequence>
<feature type="region of interest" description="Disordered" evidence="1">
    <location>
        <begin position="290"/>
        <end position="323"/>
    </location>
</feature>
<feature type="region of interest" description="Disordered" evidence="1">
    <location>
        <begin position="674"/>
        <end position="718"/>
    </location>
</feature>
<feature type="compositionally biased region" description="Basic and acidic residues" evidence="1">
    <location>
        <begin position="222"/>
        <end position="234"/>
    </location>
</feature>
<dbReference type="PANTHER" id="PTHR22929:SF0">
    <property type="entry name" value="TRANSCRIPTION FACTOR TFIIIB COMPONENT B'' HOMOLOG"/>
    <property type="match status" value="1"/>
</dbReference>
<feature type="compositionally biased region" description="Polar residues" evidence="1">
    <location>
        <begin position="86"/>
        <end position="104"/>
    </location>
</feature>
<dbReference type="SMART" id="SM00717">
    <property type="entry name" value="SANT"/>
    <property type="match status" value="1"/>
</dbReference>
<dbReference type="GO" id="GO:0001156">
    <property type="term" value="F:TFIIIC-class transcription factor complex binding"/>
    <property type="evidence" value="ECO:0007669"/>
    <property type="project" value="TreeGrafter"/>
</dbReference>
<dbReference type="InterPro" id="IPR001005">
    <property type="entry name" value="SANT/Myb"/>
</dbReference>
<feature type="compositionally biased region" description="Basic residues" evidence="1">
    <location>
        <begin position="694"/>
        <end position="718"/>
    </location>
</feature>
<feature type="compositionally biased region" description="Polar residues" evidence="1">
    <location>
        <begin position="139"/>
        <end position="157"/>
    </location>
</feature>
<comment type="caution">
    <text evidence="3">The sequence shown here is derived from an EMBL/GenBank/DDBJ whole genome shotgun (WGS) entry which is preliminary data.</text>
</comment>
<keyword evidence="3" id="KW-0238">DNA-binding</keyword>
<evidence type="ECO:0000313" key="4">
    <source>
        <dbReference type="Proteomes" id="UP000693970"/>
    </source>
</evidence>
<evidence type="ECO:0000256" key="1">
    <source>
        <dbReference type="SAM" id="MobiDB-lite"/>
    </source>
</evidence>
<dbReference type="PANTHER" id="PTHR22929">
    <property type="entry name" value="RNA POLYMERASE III TRANSCRIPTION INITIATION FACTOR B"/>
    <property type="match status" value="1"/>
</dbReference>
<gene>
    <name evidence="3" type="ORF">IV203_010005</name>
</gene>
<proteinExistence type="predicted"/>
<reference evidence="3" key="2">
    <citation type="submission" date="2021-04" db="EMBL/GenBank/DDBJ databases">
        <authorList>
            <person name="Podell S."/>
        </authorList>
    </citation>
    <scope>NUCLEOTIDE SEQUENCE</scope>
    <source>
        <strain evidence="3">Hildebrandi</strain>
    </source>
</reference>
<feature type="domain" description="Myb-like" evidence="2">
    <location>
        <begin position="414"/>
        <end position="463"/>
    </location>
</feature>
<dbReference type="Pfam" id="PF15963">
    <property type="entry name" value="Myb_DNA-bind_7"/>
    <property type="match status" value="1"/>
</dbReference>
<dbReference type="GO" id="GO:0000126">
    <property type="term" value="C:transcription factor TFIIIB complex"/>
    <property type="evidence" value="ECO:0007669"/>
    <property type="project" value="TreeGrafter"/>
</dbReference>
<feature type="compositionally biased region" description="Low complexity" evidence="1">
    <location>
        <begin position="158"/>
        <end position="180"/>
    </location>
</feature>
<dbReference type="Proteomes" id="UP000693970">
    <property type="component" value="Unassembled WGS sequence"/>
</dbReference>
<name>A0A9K3KVA6_9STRA</name>
<dbReference type="EMBL" id="JAGRRH010000018">
    <property type="protein sequence ID" value="KAG7350645.1"/>
    <property type="molecule type" value="Genomic_DNA"/>
</dbReference>
<feature type="compositionally biased region" description="Low complexity" evidence="1">
    <location>
        <begin position="105"/>
        <end position="122"/>
    </location>
</feature>
<feature type="compositionally biased region" description="Basic residues" evidence="1">
    <location>
        <begin position="123"/>
        <end position="135"/>
    </location>
</feature>
<dbReference type="AlphaFoldDB" id="A0A9K3KVA6"/>
<protein>
    <submittedName>
        <fullName evidence="3">Myb-like DNA-binding protein</fullName>
    </submittedName>
</protein>
<dbReference type="CDD" id="cd00167">
    <property type="entry name" value="SANT"/>
    <property type="match status" value="1"/>
</dbReference>
<keyword evidence="4" id="KW-1185">Reference proteome</keyword>
<feature type="compositionally biased region" description="Polar residues" evidence="1">
    <location>
        <begin position="311"/>
        <end position="321"/>
    </location>
</feature>
<accession>A0A9K3KVA6</accession>
<dbReference type="GO" id="GO:0003677">
    <property type="term" value="F:DNA binding"/>
    <property type="evidence" value="ECO:0007669"/>
    <property type="project" value="UniProtKB-KW"/>
</dbReference>
<feature type="compositionally biased region" description="Basic residues" evidence="1">
    <location>
        <begin position="295"/>
        <end position="305"/>
    </location>
</feature>
<dbReference type="InterPro" id="IPR039467">
    <property type="entry name" value="TFIIIB_B''_Myb"/>
</dbReference>
<feature type="compositionally biased region" description="Low complexity" evidence="1">
    <location>
        <begin position="237"/>
        <end position="248"/>
    </location>
</feature>